<dbReference type="RefSeq" id="WP_248427694.1">
    <property type="nucleotide sequence ID" value="NZ_JALNUB010000002.1"/>
</dbReference>
<dbReference type="InterPro" id="IPR028565">
    <property type="entry name" value="MHD"/>
</dbReference>
<dbReference type="EMBL" id="JALNUB010000002">
    <property type="protein sequence ID" value="MCK8141130.1"/>
    <property type="molecule type" value="Genomic_DNA"/>
</dbReference>
<dbReference type="InterPro" id="IPR047589">
    <property type="entry name" value="DUF11_rpt"/>
</dbReference>
<dbReference type="Gene3D" id="2.60.40.740">
    <property type="match status" value="1"/>
</dbReference>
<evidence type="ECO:0000313" key="3">
    <source>
        <dbReference type="Proteomes" id="UP001139260"/>
    </source>
</evidence>
<dbReference type="AlphaFoldDB" id="A0A9X2BMK8"/>
<dbReference type="Gene3D" id="3.30.160.710">
    <property type="match status" value="3"/>
</dbReference>
<protein>
    <submittedName>
        <fullName evidence="2">Gliding motility-associated C-terminal domain-containing protein</fullName>
    </submittedName>
</protein>
<comment type="caution">
    <text evidence="2">The sequence shown here is derived from an EMBL/GenBank/DDBJ whole genome shotgun (WGS) entry which is preliminary data.</text>
</comment>
<evidence type="ECO:0000259" key="1">
    <source>
        <dbReference type="PROSITE" id="PS51072"/>
    </source>
</evidence>
<organism evidence="2 3">
    <name type="scientific">Flavobacterium pygoscelis</name>
    <dbReference type="NCBI Taxonomy" id="2893176"/>
    <lineage>
        <taxon>Bacteria</taxon>
        <taxon>Pseudomonadati</taxon>
        <taxon>Bacteroidota</taxon>
        <taxon>Flavobacteriia</taxon>
        <taxon>Flavobacteriales</taxon>
        <taxon>Flavobacteriaceae</taxon>
        <taxon>Flavobacterium</taxon>
    </lineage>
</organism>
<dbReference type="Pfam" id="PF18676">
    <property type="entry name" value="MBG_2"/>
    <property type="match status" value="3"/>
</dbReference>
<proteinExistence type="predicted"/>
<feature type="non-terminal residue" evidence="2">
    <location>
        <position position="1"/>
    </location>
</feature>
<feature type="domain" description="MHD" evidence="1">
    <location>
        <begin position="249"/>
        <end position="543"/>
    </location>
</feature>
<accession>A0A9X2BMK8</accession>
<evidence type="ECO:0000313" key="2">
    <source>
        <dbReference type="EMBL" id="MCK8141130.1"/>
    </source>
</evidence>
<dbReference type="InterPro" id="IPR055354">
    <property type="entry name" value="DUF7507"/>
</dbReference>
<dbReference type="NCBIfam" id="TIGR01451">
    <property type="entry name" value="B_ant_repeat"/>
    <property type="match status" value="3"/>
</dbReference>
<keyword evidence="3" id="KW-1185">Reference proteome</keyword>
<dbReference type="Pfam" id="PF13585">
    <property type="entry name" value="CHU_C"/>
    <property type="match status" value="1"/>
</dbReference>
<dbReference type="PROSITE" id="PS51072">
    <property type="entry name" value="MHD"/>
    <property type="match status" value="1"/>
</dbReference>
<dbReference type="Proteomes" id="UP001139260">
    <property type="component" value="Unassembled WGS sequence"/>
</dbReference>
<reference evidence="2" key="1">
    <citation type="submission" date="2022-04" db="EMBL/GenBank/DDBJ databases">
        <title>Flavobacterium pygoscelis sp. nov. isolated from Chinstrap chick (Pygoscelis antarcticus).</title>
        <authorList>
            <person name="Irgang R."/>
            <person name="Poblete-Morales M."/>
            <person name="Avendano-Herrera R."/>
        </authorList>
    </citation>
    <scope>NUCLEOTIDE SEQUENCE</scope>
    <source>
        <strain evidence="2">I-SCBP12n</strain>
    </source>
</reference>
<dbReference type="InterPro" id="IPR026341">
    <property type="entry name" value="T9SS_type_B"/>
</dbReference>
<gene>
    <name evidence="2" type="ORF">MW871_04410</name>
</gene>
<sequence>AINVSVVADNKTKVYGDANPALTAVVTGTVNGDVIDYTLSTTATTTSAVGSYPIAVALGSNPNYTVSTTDALLTVTPKAINVSVVADNKTKVYGDANPVLTAVVTGTVNGDVIDYTLSTTATTTSAVGSYPIAVALGSNPNYTVSTTDALLTVTPKAINVSVVADNKTKVYGDANPVLTAVVTGTVNGDVIDYTLSTIATTTSAVGSYPIAVTLGSNPNYTIVTTNAILTVIKKPSIALVKTGVFMDDNNDGFAQVGEKIMYTFSVTNTGDMTVNSINITDAMVGLIVSNTMIPSLAGGMTDNSITGIYVLTQTDIDAGQVTNTAVVKGKDPKGNEVTDISGTDLNNDTPTITFLTQKGSVAITKDGVYVDSDNNGVVNVGDKIRYNFVVTNTGNVTLTNVTISDPLPGVIVSGAPINLNIGTSNSTNFVGTYSITQADIDNGVVYNLASVTGTTPFGSKVTASSTDPNPCTDCSPKPNCTDCTITLLTQTPNLKVIKTASTTGYSLVGDTISYTIEVKNTGNTTLYQVVVTDPLTGLNTTIASLSPGISKLFNESYSVTKADLVKNSVTNTATASGLTPGNITISATDSVVIDKSLVLGCGSIVVHNAFSPNGDNINDVFVIDNIDSKECYPENSVEIYNRWGVLVFETKNYDNKTNNFEGISRGRTTLSQSEGLPTGTYFYILNYTFVDGNGDLRNNKMDGYLYLTK</sequence>
<dbReference type="InterPro" id="IPR041286">
    <property type="entry name" value="MBG_2"/>
</dbReference>
<dbReference type="NCBIfam" id="TIGR04131">
    <property type="entry name" value="Bac_Flav_CTERM"/>
    <property type="match status" value="1"/>
</dbReference>
<name>A0A9X2BMK8_9FLAO</name>
<dbReference type="Pfam" id="PF24346">
    <property type="entry name" value="DUF7507"/>
    <property type="match status" value="3"/>
</dbReference>